<dbReference type="Pfam" id="PF12770">
    <property type="entry name" value="CHAT"/>
    <property type="match status" value="1"/>
</dbReference>
<keyword evidence="4" id="KW-1185">Reference proteome</keyword>
<evidence type="ECO:0000256" key="1">
    <source>
        <dbReference type="SAM" id="SignalP"/>
    </source>
</evidence>
<dbReference type="InterPro" id="IPR011990">
    <property type="entry name" value="TPR-like_helical_dom_sf"/>
</dbReference>
<gene>
    <name evidence="3" type="ORF">E4Q08_22725</name>
</gene>
<protein>
    <submittedName>
        <fullName evidence="3">CHAT domain-containing protein</fullName>
    </submittedName>
</protein>
<organism evidence="3 4">
    <name type="scientific">Candidatus Accumulibacter contiguus</name>
    <dbReference type="NCBI Taxonomy" id="2954381"/>
    <lineage>
        <taxon>Bacteria</taxon>
        <taxon>Pseudomonadati</taxon>
        <taxon>Pseudomonadota</taxon>
        <taxon>Betaproteobacteria</taxon>
        <taxon>Candidatus Accumulibacter</taxon>
    </lineage>
</organism>
<evidence type="ECO:0000259" key="2">
    <source>
        <dbReference type="Pfam" id="PF12770"/>
    </source>
</evidence>
<comment type="caution">
    <text evidence="3">The sequence shown here is derived from an EMBL/GenBank/DDBJ whole genome shotgun (WGS) entry which is preliminary data.</text>
</comment>
<feature type="chain" id="PRO_5046285326" evidence="1">
    <location>
        <begin position="32"/>
        <end position="755"/>
    </location>
</feature>
<accession>A0ABX1TDS9</accession>
<evidence type="ECO:0000313" key="3">
    <source>
        <dbReference type="EMBL" id="NMQ07849.1"/>
    </source>
</evidence>
<dbReference type="InterPro" id="IPR024983">
    <property type="entry name" value="CHAT_dom"/>
</dbReference>
<reference evidence="3" key="1">
    <citation type="submission" date="2019-03" db="EMBL/GenBank/DDBJ databases">
        <title>Metabolic reconstructions from genomes of highly enriched 'Candidatus Accumulibacter' and 'Candidatus Competibacter' bioreactor populations.</title>
        <authorList>
            <person name="Annavajhala M.K."/>
            <person name="Welles L."/>
            <person name="Abbas B."/>
            <person name="Sorokin D."/>
            <person name="Park H."/>
            <person name="Van Loosdrecht M."/>
            <person name="Chandran K."/>
        </authorList>
    </citation>
    <scope>NUCLEOTIDE SEQUENCE</scope>
    <source>
        <strain evidence="3">SBR_L</strain>
    </source>
</reference>
<feature type="signal peptide" evidence="1">
    <location>
        <begin position="1"/>
        <end position="31"/>
    </location>
</feature>
<evidence type="ECO:0000313" key="4">
    <source>
        <dbReference type="Proteomes" id="UP000886469"/>
    </source>
</evidence>
<dbReference type="SUPFAM" id="SSF48452">
    <property type="entry name" value="TPR-like"/>
    <property type="match status" value="1"/>
</dbReference>
<feature type="domain" description="CHAT" evidence="2">
    <location>
        <begin position="432"/>
        <end position="753"/>
    </location>
</feature>
<dbReference type="PANTHER" id="PTHR10098:SF112">
    <property type="entry name" value="SLR0380 PROTEIN"/>
    <property type="match status" value="1"/>
</dbReference>
<proteinExistence type="predicted"/>
<keyword evidence="1" id="KW-0732">Signal</keyword>
<dbReference type="Gene3D" id="1.25.40.10">
    <property type="entry name" value="Tetratricopeptide repeat domain"/>
    <property type="match status" value="2"/>
</dbReference>
<name>A0ABX1TDS9_9PROT</name>
<dbReference type="PANTHER" id="PTHR10098">
    <property type="entry name" value="RAPSYN-RELATED"/>
    <property type="match status" value="1"/>
</dbReference>
<dbReference type="Proteomes" id="UP000886469">
    <property type="component" value="Unassembled WGS sequence"/>
</dbReference>
<dbReference type="EMBL" id="SPMX01000099">
    <property type="protein sequence ID" value="NMQ07849.1"/>
    <property type="molecule type" value="Genomic_DNA"/>
</dbReference>
<dbReference type="InterPro" id="IPR019734">
    <property type="entry name" value="TPR_rpt"/>
</dbReference>
<sequence length="755" mass="82119">MRFSKERQMSILRWAVVRFLLAMLLALGAQAAPDSQALARGVALRNGGNLQQAIDYFRALGTADESVAVSGELGASLLQARRYDEAEPLLRQAYDKTNGSERARYAIELGNLAAARHRPAEALRFYAEARTLAGGEVALALVARINEARLADRSERPALLAAISRDIAGVNAAQARARLRLTAGTLASEVSSVQTAYENLDEARILAAEIGDVRLEVEALDALAQLYEAQGRNDEALRLSRRAITRAQAADGVFTDLLLRLEWRQGRLLAAKGAQDEARAAYLRAIEQVESIRQDIPIEYESGRSSFRDTLEPIYLGLIDLLLKKADTAGGSERVALLRRARDTAELIKQSELQDYLGERCSVDAAQNSTQAGVAPGTAIFYPIILKDRIEVIFESGAGIRRHTTALDAPTLRNLVSSYTQKLRDGEADDRDSAAKLYDILVRPFEREIVTQQVHTLLVVPDGVLRLLPWSTLHDGQQFLVQKYAVVINSGLSMTSQTAGHSEAFSALVAGMAEPGPVVDQLSGSSLAQVMAPSTTRSALELARQPVLRKLTLSTRALPTSGAERTALLKEQLALPGVKLEVESLAKILPGTSLLDATFTTTRLSDEFEKGEYHIAHLATHGFFGSTADESFIMAYDNLVTMDGLQKLLQAEGVRKTPIELLTLSACETAEGDDRSPLGIAGAAIKAKAKSVIGSLWPVSDKAAQQVMERFYSGIARDGLSKAEALRRAQVMLIANPDLSHPFYWAPFILVGNWR</sequence>
<dbReference type="SMART" id="SM00028">
    <property type="entry name" value="TPR"/>
    <property type="match status" value="4"/>
</dbReference>